<organism evidence="1 2">
    <name type="scientific">Ramazzottius varieornatus</name>
    <name type="common">Water bear</name>
    <name type="synonym">Tardigrade</name>
    <dbReference type="NCBI Taxonomy" id="947166"/>
    <lineage>
        <taxon>Eukaryota</taxon>
        <taxon>Metazoa</taxon>
        <taxon>Ecdysozoa</taxon>
        <taxon>Tardigrada</taxon>
        <taxon>Eutardigrada</taxon>
        <taxon>Parachela</taxon>
        <taxon>Hypsibioidea</taxon>
        <taxon>Ramazzottiidae</taxon>
        <taxon>Ramazzottius</taxon>
    </lineage>
</organism>
<keyword evidence="2" id="KW-1185">Reference proteome</keyword>
<accession>A0A1D1VZZ9</accession>
<name>A0A1D1VZZ9_RAMVA</name>
<protein>
    <submittedName>
        <fullName evidence="1">Uncharacterized protein</fullName>
    </submittedName>
</protein>
<dbReference type="AlphaFoldDB" id="A0A1D1VZZ9"/>
<proteinExistence type="predicted"/>
<dbReference type="Proteomes" id="UP000186922">
    <property type="component" value="Unassembled WGS sequence"/>
</dbReference>
<reference evidence="1 2" key="1">
    <citation type="journal article" date="2016" name="Nat. Commun.">
        <title>Extremotolerant tardigrade genome and improved radiotolerance of human cultured cells by tardigrade-unique protein.</title>
        <authorList>
            <person name="Hashimoto T."/>
            <person name="Horikawa D.D."/>
            <person name="Saito Y."/>
            <person name="Kuwahara H."/>
            <person name="Kozuka-Hata H."/>
            <person name="Shin-I T."/>
            <person name="Minakuchi Y."/>
            <person name="Ohishi K."/>
            <person name="Motoyama A."/>
            <person name="Aizu T."/>
            <person name="Enomoto A."/>
            <person name="Kondo K."/>
            <person name="Tanaka S."/>
            <person name="Hara Y."/>
            <person name="Koshikawa S."/>
            <person name="Sagara H."/>
            <person name="Miura T."/>
            <person name="Yokobori S."/>
            <person name="Miyagawa K."/>
            <person name="Suzuki Y."/>
            <person name="Kubo T."/>
            <person name="Oyama M."/>
            <person name="Kohara Y."/>
            <person name="Fujiyama A."/>
            <person name="Arakawa K."/>
            <person name="Katayama T."/>
            <person name="Toyoda A."/>
            <person name="Kunieda T."/>
        </authorList>
    </citation>
    <scope>NUCLEOTIDE SEQUENCE [LARGE SCALE GENOMIC DNA]</scope>
    <source>
        <strain evidence="1 2">YOKOZUNA-1</strain>
    </source>
</reference>
<comment type="caution">
    <text evidence="1">The sequence shown here is derived from an EMBL/GenBank/DDBJ whole genome shotgun (WGS) entry which is preliminary data.</text>
</comment>
<evidence type="ECO:0000313" key="2">
    <source>
        <dbReference type="Proteomes" id="UP000186922"/>
    </source>
</evidence>
<dbReference type="EMBL" id="BDGG01000011">
    <property type="protein sequence ID" value="GAV04614.1"/>
    <property type="molecule type" value="Genomic_DNA"/>
</dbReference>
<gene>
    <name evidence="1" type="primary">RvY_14876</name>
    <name evidence="1" type="synonym">RvY_14876.2</name>
    <name evidence="1" type="ORF">RvY_14876-2</name>
</gene>
<evidence type="ECO:0000313" key="1">
    <source>
        <dbReference type="EMBL" id="GAV04614.1"/>
    </source>
</evidence>
<sequence length="148" mass="16728">MPFDSLEATSPPTGKCDHSAIQFRALIRWKFDEQANIQYREDLRNTDGFSLFAGKDTNGKAEVLEETLLEIAKKYHRRTHIKRRFGEVSYPAFVTRVLRRRDRAFMEGVICGDAGSSAKASVEETQSNCRVENSAVRSAPRNGVGYSH</sequence>